<dbReference type="OrthoDB" id="4327079at2759"/>
<comment type="caution">
    <text evidence="3">The sequence shown here is derived from an EMBL/GenBank/DDBJ whole genome shotgun (WGS) entry which is preliminary data.</text>
</comment>
<dbReference type="AlphaFoldDB" id="W7U1X1"/>
<dbReference type="PANTHER" id="PTHR43100:SF1">
    <property type="entry name" value="GLUTAMATE SYNTHASE [NADPH] SMALL CHAIN"/>
    <property type="match status" value="1"/>
</dbReference>
<accession>W7U1X1</accession>
<feature type="region of interest" description="Disordered" evidence="1">
    <location>
        <begin position="164"/>
        <end position="191"/>
    </location>
</feature>
<evidence type="ECO:0000313" key="4">
    <source>
        <dbReference type="Proteomes" id="UP000019335"/>
    </source>
</evidence>
<dbReference type="PANTHER" id="PTHR43100">
    <property type="entry name" value="GLUTAMATE SYNTHASE [NADPH] SMALL CHAIN"/>
    <property type="match status" value="1"/>
</dbReference>
<protein>
    <submittedName>
        <fullName evidence="3">Nadh-glutamate synthase small chain</fullName>
    </submittedName>
</protein>
<dbReference type="Pfam" id="PF07992">
    <property type="entry name" value="Pyr_redox_2"/>
    <property type="match status" value="1"/>
</dbReference>
<feature type="domain" description="FAD/NAD(P)-binding" evidence="2">
    <location>
        <begin position="18"/>
        <end position="84"/>
    </location>
</feature>
<dbReference type="InterPro" id="IPR023753">
    <property type="entry name" value="FAD/NAD-binding_dom"/>
</dbReference>
<sequence>MNFSRQRQGSGHRERGGWPADLVILAMGFMNPESTIPSGLSLDVDQRHNIRADYGDYRTNVDGVFAAGDCRRGQSLVVWAINEGRGVAESVNKFLIEKSEVTEDEAYIGAIEERGRRGRGFAGRKGREEETALGGARTWTPAAGVYAIFDERSKVSGLFSRHFSRPQKPSRAIPSLLFGERGELGREEEKR</sequence>
<organism evidence="3 4">
    <name type="scientific">Nannochloropsis gaditana</name>
    <dbReference type="NCBI Taxonomy" id="72520"/>
    <lineage>
        <taxon>Eukaryota</taxon>
        <taxon>Sar</taxon>
        <taxon>Stramenopiles</taxon>
        <taxon>Ochrophyta</taxon>
        <taxon>Eustigmatophyceae</taxon>
        <taxon>Eustigmatales</taxon>
        <taxon>Monodopsidaceae</taxon>
        <taxon>Nannochloropsis</taxon>
    </lineage>
</organism>
<dbReference type="Proteomes" id="UP000019335">
    <property type="component" value="Chromosome 8"/>
</dbReference>
<dbReference type="InterPro" id="IPR036188">
    <property type="entry name" value="FAD/NAD-bd_sf"/>
</dbReference>
<feature type="compositionally biased region" description="Basic and acidic residues" evidence="1">
    <location>
        <begin position="180"/>
        <end position="191"/>
    </location>
</feature>
<name>W7U1X1_9STRA</name>
<evidence type="ECO:0000259" key="2">
    <source>
        <dbReference type="Pfam" id="PF07992"/>
    </source>
</evidence>
<reference evidence="3 4" key="1">
    <citation type="journal article" date="2014" name="Mol. Plant">
        <title>Chromosome Scale Genome Assembly and Transcriptome Profiling of Nannochloropsis gaditana in Nitrogen Depletion.</title>
        <authorList>
            <person name="Corteggiani Carpinelli E."/>
            <person name="Telatin A."/>
            <person name="Vitulo N."/>
            <person name="Forcato C."/>
            <person name="D'Angelo M."/>
            <person name="Schiavon R."/>
            <person name="Vezzi A."/>
            <person name="Giacometti G.M."/>
            <person name="Morosinotto T."/>
            <person name="Valle G."/>
        </authorList>
    </citation>
    <scope>NUCLEOTIDE SEQUENCE [LARGE SCALE GENOMIC DNA]</scope>
    <source>
        <strain evidence="3 4">B-31</strain>
    </source>
</reference>
<proteinExistence type="predicted"/>
<dbReference type="Gene3D" id="3.50.50.60">
    <property type="entry name" value="FAD/NAD(P)-binding domain"/>
    <property type="match status" value="1"/>
</dbReference>
<dbReference type="InterPro" id="IPR051394">
    <property type="entry name" value="Glutamate_Synthase"/>
</dbReference>
<dbReference type="EMBL" id="AZIL01000602">
    <property type="protein sequence ID" value="EWM26866.1"/>
    <property type="molecule type" value="Genomic_DNA"/>
</dbReference>
<evidence type="ECO:0000256" key="1">
    <source>
        <dbReference type="SAM" id="MobiDB-lite"/>
    </source>
</evidence>
<keyword evidence="4" id="KW-1185">Reference proteome</keyword>
<dbReference type="GO" id="GO:0016491">
    <property type="term" value="F:oxidoreductase activity"/>
    <property type="evidence" value="ECO:0007669"/>
    <property type="project" value="InterPro"/>
</dbReference>
<dbReference type="SUPFAM" id="SSF51905">
    <property type="entry name" value="FAD/NAD(P)-binding domain"/>
    <property type="match status" value="1"/>
</dbReference>
<evidence type="ECO:0000313" key="3">
    <source>
        <dbReference type="EMBL" id="EWM26866.1"/>
    </source>
</evidence>
<gene>
    <name evidence="3" type="ORF">Naga_100097g1</name>
</gene>